<dbReference type="Proteomes" id="UP000053236">
    <property type="component" value="Unassembled WGS sequence"/>
</dbReference>
<protein>
    <submittedName>
        <fullName evidence="1">Uncharacterized protein</fullName>
    </submittedName>
</protein>
<dbReference type="GO" id="GO:0003676">
    <property type="term" value="F:nucleic acid binding"/>
    <property type="evidence" value="ECO:0007669"/>
    <property type="project" value="InterPro"/>
</dbReference>
<dbReference type="PANTHER" id="PTHR47169:SF3">
    <property type="match status" value="1"/>
</dbReference>
<reference evidence="1" key="1">
    <citation type="submission" date="2013-11" db="EMBL/GenBank/DDBJ databases">
        <title>The Genome Sequence of Phytophthora parasitica CJ02B3.</title>
        <authorList>
            <consortium name="The Broad Institute Genomics Platform"/>
            <person name="Russ C."/>
            <person name="Tyler B."/>
            <person name="Panabieres F."/>
            <person name="Shan W."/>
            <person name="Tripathy S."/>
            <person name="Grunwald N."/>
            <person name="Machado M."/>
            <person name="Johnson C.S."/>
            <person name="Arredondo F."/>
            <person name="Hong C."/>
            <person name="Coffey M."/>
            <person name="Young S.K."/>
            <person name="Zeng Q."/>
            <person name="Gargeya S."/>
            <person name="Fitzgerald M."/>
            <person name="Abouelleil A."/>
            <person name="Alvarado L."/>
            <person name="Chapman S.B."/>
            <person name="Gainer-Dewar J."/>
            <person name="Goldberg J."/>
            <person name="Griggs A."/>
            <person name="Gujja S."/>
            <person name="Hansen M."/>
            <person name="Howarth C."/>
            <person name="Imamovic A."/>
            <person name="Ireland A."/>
            <person name="Larimer J."/>
            <person name="McCowan C."/>
            <person name="Murphy C."/>
            <person name="Pearson M."/>
            <person name="Poon T.W."/>
            <person name="Priest M."/>
            <person name="Roberts A."/>
            <person name="Saif S."/>
            <person name="Shea T."/>
            <person name="Sykes S."/>
            <person name="Wortman J."/>
            <person name="Nusbaum C."/>
            <person name="Birren B."/>
        </authorList>
    </citation>
    <scope>NUCLEOTIDE SEQUENCE [LARGE SCALE GENOMIC DNA]</scope>
    <source>
        <strain evidence="1">CJ02B3</strain>
    </source>
</reference>
<dbReference type="PANTHER" id="PTHR47169">
    <property type="entry name" value="OS01G0541250 PROTEIN"/>
    <property type="match status" value="1"/>
</dbReference>
<organism evidence="1">
    <name type="scientific">Phytophthora nicotianae</name>
    <name type="common">Potato buckeye rot agent</name>
    <name type="synonym">Phytophthora parasitica</name>
    <dbReference type="NCBI Taxonomy" id="4792"/>
    <lineage>
        <taxon>Eukaryota</taxon>
        <taxon>Sar</taxon>
        <taxon>Stramenopiles</taxon>
        <taxon>Oomycota</taxon>
        <taxon>Peronosporomycetes</taxon>
        <taxon>Peronosporales</taxon>
        <taxon>Peronosporaceae</taxon>
        <taxon>Phytophthora</taxon>
    </lineage>
</organism>
<sequence>MPRTLEKKDIPPAIRLRVVLFLAERSVRGKLLRESVCADMEEFGLCRKSVWGIRGKVDVISASTRTPFKRGRSLALVGLHYNVILPMVRYAVLHPGHKTKRLQWALAHVDLPLGGRMYRMHHMYDTVHIDEKWFNLHKGTTKYYLTANEQLPYRSCPNKKYIGKVMFLAAVARPR</sequence>
<dbReference type="InterPro" id="IPR036397">
    <property type="entry name" value="RNaseH_sf"/>
</dbReference>
<accession>W2H0H7</accession>
<proteinExistence type="predicted"/>
<dbReference type="AlphaFoldDB" id="W2H0H7"/>
<dbReference type="Gene3D" id="3.30.420.10">
    <property type="entry name" value="Ribonuclease H-like superfamily/Ribonuclease H"/>
    <property type="match status" value="1"/>
</dbReference>
<dbReference type="VEuPathDB" id="FungiDB:PPTG_21928"/>
<evidence type="ECO:0000313" key="1">
    <source>
        <dbReference type="EMBL" id="ETK88055.1"/>
    </source>
</evidence>
<name>W2H0H7_PHYNI</name>
<gene>
    <name evidence="1" type="ORF">L915_07634</name>
</gene>
<dbReference type="EMBL" id="KI686030">
    <property type="protein sequence ID" value="ETK88055.1"/>
    <property type="molecule type" value="Genomic_DNA"/>
</dbReference>